<evidence type="ECO:0000256" key="1">
    <source>
        <dbReference type="SAM" id="SignalP"/>
    </source>
</evidence>
<name>A0A0M4EMB5_DROBS</name>
<feature type="signal peptide" evidence="1">
    <location>
        <begin position="1"/>
        <end position="21"/>
    </location>
</feature>
<evidence type="ECO:0000313" key="3">
    <source>
        <dbReference type="Proteomes" id="UP000494163"/>
    </source>
</evidence>
<dbReference type="EMBL" id="CP012528">
    <property type="protein sequence ID" value="ALC48834.1"/>
    <property type="molecule type" value="Genomic_DNA"/>
</dbReference>
<proteinExistence type="predicted"/>
<keyword evidence="1" id="KW-0732">Signal</keyword>
<organism evidence="2 3">
    <name type="scientific">Drosophila busckii</name>
    <name type="common">Fruit fly</name>
    <dbReference type="NCBI Taxonomy" id="30019"/>
    <lineage>
        <taxon>Eukaryota</taxon>
        <taxon>Metazoa</taxon>
        <taxon>Ecdysozoa</taxon>
        <taxon>Arthropoda</taxon>
        <taxon>Hexapoda</taxon>
        <taxon>Insecta</taxon>
        <taxon>Pterygota</taxon>
        <taxon>Neoptera</taxon>
        <taxon>Endopterygota</taxon>
        <taxon>Diptera</taxon>
        <taxon>Brachycera</taxon>
        <taxon>Muscomorpha</taxon>
        <taxon>Ephydroidea</taxon>
        <taxon>Drosophilidae</taxon>
        <taxon>Drosophila</taxon>
    </lineage>
</organism>
<feature type="chain" id="PRO_5005793394" evidence="1">
    <location>
        <begin position="22"/>
        <end position="96"/>
    </location>
</feature>
<keyword evidence="3" id="KW-1185">Reference proteome</keyword>
<dbReference type="AlphaFoldDB" id="A0A0M4EMB5"/>
<evidence type="ECO:0000313" key="2">
    <source>
        <dbReference type="EMBL" id="ALC48834.1"/>
    </source>
</evidence>
<sequence length="96" mass="10657">MRRRDGFLIYMLLWLAATATAAEQREREAAVNDYGPVLHISSSVLQLLPPGEQTQLLLLPVYAAQSTTPASNKKPPPRLTIGNNLDFETHYIHSNG</sequence>
<accession>A0A0M4EMB5</accession>
<dbReference type="Proteomes" id="UP000494163">
    <property type="component" value="Chromosome X"/>
</dbReference>
<protein>
    <submittedName>
        <fullName evidence="2">Maker303</fullName>
    </submittedName>
</protein>
<dbReference type="OrthoDB" id="7866957at2759"/>
<gene>
    <name evidence="2" type="ORF">Dbus_chrXg690</name>
</gene>
<reference evidence="2 3" key="1">
    <citation type="submission" date="2015-08" db="EMBL/GenBank/DDBJ databases">
        <title>Ancestral chromatin configuration constrains chromatin evolution on differentiating sex chromosomes in Drosophila.</title>
        <authorList>
            <person name="Zhou Q."/>
            <person name="Bachtrog D."/>
        </authorList>
    </citation>
    <scope>NUCLEOTIDE SEQUENCE [LARGE SCALE GENOMIC DNA]</scope>
    <source>
        <tissue evidence="2">Whole larvae</tissue>
    </source>
</reference>